<comment type="caution">
    <text evidence="1">The sequence shown here is derived from an EMBL/GenBank/DDBJ whole genome shotgun (WGS) entry which is preliminary data.</text>
</comment>
<dbReference type="EMBL" id="FSHM01000018">
    <property type="protein sequence ID" value="SIC26148.1"/>
    <property type="molecule type" value="Genomic_DNA"/>
</dbReference>
<organism evidence="1 2">
    <name type="scientific">Mycobacteroides abscessus subsp. abscessus</name>
    <dbReference type="NCBI Taxonomy" id="1185650"/>
    <lineage>
        <taxon>Bacteria</taxon>
        <taxon>Bacillati</taxon>
        <taxon>Actinomycetota</taxon>
        <taxon>Actinomycetes</taxon>
        <taxon>Mycobacteriales</taxon>
        <taxon>Mycobacteriaceae</taxon>
        <taxon>Mycobacteroides</taxon>
        <taxon>Mycobacteroides abscessus</taxon>
    </lineage>
</organism>
<sequence>MSANFSASPKTTPADPFAVFAPRRGMRDFALRLLHLPHELAPESRASWAVPAWKLLAAQHRRLAALHRALSAADLAAVKAWAYAGVPDTSGWNREVIELSEQAGELAEALEHAEPEVAARYGFGDLPGCTQLAWEAAVDDYEAGVAAARPADAADVLRGLAALVVNISGSAFTLRRDDEHGYAVELDALLARFGFSARDLPMLRASARRESLVVPQPRATDDPVRLALATALGEGRD</sequence>
<gene>
    <name evidence="1" type="ORF">SAMEA2070301_05647</name>
</gene>
<dbReference type="RefSeq" id="WP_074293108.1">
    <property type="nucleotide sequence ID" value="NZ_FSHJ01000023.1"/>
</dbReference>
<dbReference type="Proteomes" id="UP000185210">
    <property type="component" value="Unassembled WGS sequence"/>
</dbReference>
<dbReference type="AlphaFoldDB" id="A0AB38D7I2"/>
<evidence type="ECO:0000313" key="2">
    <source>
        <dbReference type="Proteomes" id="UP000185210"/>
    </source>
</evidence>
<reference evidence="1 2" key="1">
    <citation type="submission" date="2016-11" db="EMBL/GenBank/DDBJ databases">
        <authorList>
            <consortium name="Pathogen Informatics"/>
        </authorList>
    </citation>
    <scope>NUCLEOTIDE SEQUENCE [LARGE SCALE GENOMIC DNA]</scope>
    <source>
        <strain evidence="1 2">104</strain>
    </source>
</reference>
<name>A0AB38D7I2_9MYCO</name>
<evidence type="ECO:0000313" key="1">
    <source>
        <dbReference type="EMBL" id="SIC26148.1"/>
    </source>
</evidence>
<proteinExistence type="predicted"/>
<accession>A0AB38D7I2</accession>
<protein>
    <submittedName>
        <fullName evidence="1">Uncharacterized protein</fullName>
    </submittedName>
</protein>